<proteinExistence type="predicted"/>
<evidence type="ECO:0000256" key="1">
    <source>
        <dbReference type="SAM" id="Coils"/>
    </source>
</evidence>
<sequence length="205" mass="24085">MEYQDYELREYEHLEKDFKEAQARLASRRQALAEAGISAFEEIQELEFASYYSLAVQCSGEEGKAEKREKLAERKLRLAEKKLKAAESGDLGERVERATWVALFLKEVESAQMQLDELQRLAEDAKRELEPYSRWLQGRHNEWDEFSEEGKRLVRLEVESAEYQDRKKKLDELKKSEFEASSKRYRAEEVVGFAEEGYKAARLEN</sequence>
<keyword evidence="3" id="KW-1185">Reference proteome</keyword>
<organism evidence="2 3">
    <name type="scientific">Stereocaulon virgatum</name>
    <dbReference type="NCBI Taxonomy" id="373712"/>
    <lineage>
        <taxon>Eukaryota</taxon>
        <taxon>Fungi</taxon>
        <taxon>Dikarya</taxon>
        <taxon>Ascomycota</taxon>
        <taxon>Pezizomycotina</taxon>
        <taxon>Lecanoromycetes</taxon>
        <taxon>OSLEUM clade</taxon>
        <taxon>Lecanoromycetidae</taxon>
        <taxon>Lecanorales</taxon>
        <taxon>Lecanorineae</taxon>
        <taxon>Stereocaulaceae</taxon>
        <taxon>Stereocaulon</taxon>
    </lineage>
</organism>
<evidence type="ECO:0000313" key="3">
    <source>
        <dbReference type="Proteomes" id="UP001590950"/>
    </source>
</evidence>
<reference evidence="2 3" key="1">
    <citation type="submission" date="2024-09" db="EMBL/GenBank/DDBJ databases">
        <title>Rethinking Asexuality: The Enigmatic Case of Functional Sexual Genes in Lepraria (Stereocaulaceae).</title>
        <authorList>
            <person name="Doellman M."/>
            <person name="Sun Y."/>
            <person name="Barcenas-Pena A."/>
            <person name="Lumbsch H.T."/>
            <person name="Grewe F."/>
        </authorList>
    </citation>
    <scope>NUCLEOTIDE SEQUENCE [LARGE SCALE GENOMIC DNA]</scope>
    <source>
        <strain evidence="2 3">Mercado 3170</strain>
    </source>
</reference>
<name>A0ABR4APB3_9LECA</name>
<protein>
    <submittedName>
        <fullName evidence="2">Uncharacterized protein</fullName>
    </submittedName>
</protein>
<comment type="caution">
    <text evidence="2">The sequence shown here is derived from an EMBL/GenBank/DDBJ whole genome shotgun (WGS) entry which is preliminary data.</text>
</comment>
<feature type="coiled-coil region" evidence="1">
    <location>
        <begin position="69"/>
        <end position="128"/>
    </location>
</feature>
<keyword evidence="1" id="KW-0175">Coiled coil</keyword>
<gene>
    <name evidence="2" type="ORF">N7G274_001119</name>
</gene>
<evidence type="ECO:0000313" key="2">
    <source>
        <dbReference type="EMBL" id="KAL2047100.1"/>
    </source>
</evidence>
<accession>A0ABR4APB3</accession>
<dbReference type="EMBL" id="JBEFKJ010000003">
    <property type="protein sequence ID" value="KAL2047100.1"/>
    <property type="molecule type" value="Genomic_DNA"/>
</dbReference>
<dbReference type="Proteomes" id="UP001590950">
    <property type="component" value="Unassembled WGS sequence"/>
</dbReference>